<dbReference type="PANTHER" id="PTHR43668">
    <property type="entry name" value="ALLANTOINASE"/>
    <property type="match status" value="1"/>
</dbReference>
<keyword evidence="4" id="KW-0862">Zinc</keyword>
<dbReference type="InterPro" id="IPR032466">
    <property type="entry name" value="Metal_Hydrolase"/>
</dbReference>
<dbReference type="InterPro" id="IPR002195">
    <property type="entry name" value="Dihydroorotase_CS"/>
</dbReference>
<feature type="binding site" evidence="4">
    <location>
        <position position="140"/>
    </location>
    <ligand>
        <name>Zn(2+)</name>
        <dbReference type="ChEBI" id="CHEBI:29105"/>
        <label>1</label>
    </ligand>
</feature>
<comment type="function">
    <text evidence="4">Catalyzes the reversible cyclization of carbamoyl aspartate to dihydroorotate.</text>
</comment>
<gene>
    <name evidence="4" type="primary">pyrC</name>
    <name evidence="6" type="ORF">ENT52_05740</name>
</gene>
<dbReference type="PROSITE" id="PS00483">
    <property type="entry name" value="DIHYDROOROTASE_2"/>
    <property type="match status" value="1"/>
</dbReference>
<feature type="binding site" evidence="4">
    <location>
        <position position="82"/>
    </location>
    <ligand>
        <name>substrate</name>
    </ligand>
</feature>
<reference evidence="6" key="1">
    <citation type="journal article" date="2020" name="mSystems">
        <title>Genome- and Community-Level Interaction Insights into Carbon Utilization and Element Cycling Functions of Hydrothermarchaeota in Hydrothermal Sediment.</title>
        <authorList>
            <person name="Zhou Z."/>
            <person name="Liu Y."/>
            <person name="Xu W."/>
            <person name="Pan J."/>
            <person name="Luo Z.H."/>
            <person name="Li M."/>
        </authorList>
    </citation>
    <scope>NUCLEOTIDE SEQUENCE [LARGE SCALE GENOMIC DNA]</scope>
    <source>
        <strain evidence="6">SpSt-587</strain>
    </source>
</reference>
<dbReference type="NCBIfam" id="NF003271">
    <property type="entry name" value="PRK04250.1"/>
    <property type="match status" value="1"/>
</dbReference>
<dbReference type="GO" id="GO:0005737">
    <property type="term" value="C:cytoplasm"/>
    <property type="evidence" value="ECO:0007669"/>
    <property type="project" value="TreeGrafter"/>
</dbReference>
<comment type="similarity">
    <text evidence="4">Belongs to the metallo-dependent hydrolases superfamily. DHOase family. Class I DHOase subfamily.</text>
</comment>
<evidence type="ECO:0000256" key="1">
    <source>
        <dbReference type="ARBA" id="ARBA00022723"/>
    </source>
</evidence>
<dbReference type="UniPathway" id="UPA00070">
    <property type="reaction ID" value="UER00117"/>
</dbReference>
<dbReference type="GO" id="GO:0004038">
    <property type="term" value="F:allantoinase activity"/>
    <property type="evidence" value="ECO:0007669"/>
    <property type="project" value="TreeGrafter"/>
</dbReference>
<feature type="active site" evidence="4">
    <location>
        <position position="274"/>
    </location>
</feature>
<comment type="caution">
    <text evidence="6">The sequence shown here is derived from an EMBL/GenBank/DDBJ whole genome shotgun (WGS) entry which is preliminary data.</text>
</comment>
<proteinExistence type="inferred from homology"/>
<dbReference type="InterPro" id="IPR050138">
    <property type="entry name" value="DHOase/Allantoinase_Hydrolase"/>
</dbReference>
<feature type="binding site" evidence="4">
    <location>
        <begin position="50"/>
        <end position="52"/>
    </location>
    <ligand>
        <name>substrate</name>
    </ligand>
</feature>
<dbReference type="InterPro" id="IPR011059">
    <property type="entry name" value="Metal-dep_hydrolase_composite"/>
</dbReference>
<keyword evidence="3 4" id="KW-0665">Pyrimidine biosynthesis</keyword>
<dbReference type="CDD" id="cd01318">
    <property type="entry name" value="DHOase_IIb"/>
    <property type="match status" value="1"/>
</dbReference>
<evidence type="ECO:0000256" key="3">
    <source>
        <dbReference type="ARBA" id="ARBA00022975"/>
    </source>
</evidence>
<comment type="catalytic activity">
    <reaction evidence="4">
        <text>(S)-dihydroorotate + H2O = N-carbamoyl-L-aspartate + H(+)</text>
        <dbReference type="Rhea" id="RHEA:24296"/>
        <dbReference type="ChEBI" id="CHEBI:15377"/>
        <dbReference type="ChEBI" id="CHEBI:15378"/>
        <dbReference type="ChEBI" id="CHEBI:30864"/>
        <dbReference type="ChEBI" id="CHEBI:32814"/>
        <dbReference type="EC" id="3.5.2.3"/>
    </reaction>
</comment>
<feature type="domain" description="Amidohydrolase-related" evidence="5">
    <location>
        <begin position="39"/>
        <end position="352"/>
    </location>
</feature>
<dbReference type="GO" id="GO:0004151">
    <property type="term" value="F:dihydroorotase activity"/>
    <property type="evidence" value="ECO:0007669"/>
    <property type="project" value="UniProtKB-UniRule"/>
</dbReference>
<comment type="caution">
    <text evidence="4">Lacks conserved residue(s) required for the propagation of feature annotation.</text>
</comment>
<dbReference type="Pfam" id="PF01979">
    <property type="entry name" value="Amidohydro_1"/>
    <property type="match status" value="1"/>
</dbReference>
<evidence type="ECO:0000256" key="4">
    <source>
        <dbReference type="HAMAP-Rule" id="MF_00220"/>
    </source>
</evidence>
<dbReference type="EMBL" id="DSYZ01000109">
    <property type="protein sequence ID" value="HGT83211.1"/>
    <property type="molecule type" value="Genomic_DNA"/>
</dbReference>
<protein>
    <recommendedName>
        <fullName evidence="4">Dihydroorotase</fullName>
        <shortName evidence="4">DHOase</shortName>
        <ecNumber evidence="4">3.5.2.3</ecNumber>
    </recommendedName>
</protein>
<dbReference type="EC" id="3.5.2.3" evidence="4"/>
<dbReference type="Gene3D" id="3.20.20.140">
    <property type="entry name" value="Metal-dependent hydrolases"/>
    <property type="match status" value="1"/>
</dbReference>
<dbReference type="GO" id="GO:0044205">
    <property type="term" value="P:'de novo' UMP biosynthetic process"/>
    <property type="evidence" value="ECO:0007669"/>
    <property type="project" value="UniProtKB-UniRule"/>
</dbReference>
<dbReference type="AlphaFoldDB" id="A0A7J3M2X4"/>
<dbReference type="InterPro" id="IPR004722">
    <property type="entry name" value="DHOase"/>
</dbReference>
<evidence type="ECO:0000313" key="6">
    <source>
        <dbReference type="EMBL" id="HGT83211.1"/>
    </source>
</evidence>
<dbReference type="InterPro" id="IPR006680">
    <property type="entry name" value="Amidohydro-rel"/>
</dbReference>
<dbReference type="SUPFAM" id="SSF51338">
    <property type="entry name" value="Composite domain of metallo-dependent hydrolases"/>
    <property type="match status" value="1"/>
</dbReference>
<comment type="pathway">
    <text evidence="4">Pyrimidine metabolism; UMP biosynthesis via de novo pathway; (S)-dihydroorotate from bicarbonate: step 3/3.</text>
</comment>
<accession>A0A7J3M2X4</accession>
<keyword evidence="2 4" id="KW-0378">Hydrolase</keyword>
<dbReference type="HAMAP" id="MF_00220_A">
    <property type="entry name" value="PyrC_classI_A"/>
    <property type="match status" value="1"/>
</dbReference>
<dbReference type="PROSITE" id="PS00482">
    <property type="entry name" value="DIHYDROOROTASE_1"/>
    <property type="match status" value="1"/>
</dbReference>
<sequence length="407" mass="46330">MLEGKVFYRGEFIDAGIEIENGRIKRIGKLVKGKKVHGVILPAAIDVHVHFRDFDEKHKETIATGSLSALHGGVCLVVDQPNTKPRVECEEAYFRRMEIAEKNSYVDYSLNVALTNKNAERIKEIVEKIAEKYFLPGIGEVFLEHESDELRISYETLSKVAKTWKICVHAEDANLVRKGSPNFLYRPKEAEITAVKRCLEISSFHFCHLSTREAVELVEKSDSSFEVTPHHLLLSVEDYARLRDFVNVNPPLRERSDAEWLLKNFHRIKILASDHAPHSEEEKREGSAGFPGVETMYPIFVRLAKLGIIEFKDLVEKIATNPAKIFGFEGYGEIEVGNFANFAVFDLKKVKKIRARDLHSKCGWTPYEGFEAIFPEQVYIRGEEVLESQVKLGKTLSNFGSREEESG</sequence>
<organism evidence="6">
    <name type="scientific">Archaeoglobus fulgidus</name>
    <dbReference type="NCBI Taxonomy" id="2234"/>
    <lineage>
        <taxon>Archaea</taxon>
        <taxon>Methanobacteriati</taxon>
        <taxon>Methanobacteriota</taxon>
        <taxon>Archaeoglobi</taxon>
        <taxon>Archaeoglobales</taxon>
        <taxon>Archaeoglobaceae</taxon>
        <taxon>Archaeoglobus</taxon>
    </lineage>
</organism>
<feature type="binding site" evidence="4">
    <location>
        <position position="274"/>
    </location>
    <ligand>
        <name>Zn(2+)</name>
        <dbReference type="ChEBI" id="CHEBI:29105"/>
        <label>1</label>
    </ligand>
</feature>
<feature type="binding site" evidence="4">
    <location>
        <begin position="288"/>
        <end position="289"/>
    </location>
    <ligand>
        <name>substrate</name>
    </ligand>
</feature>
<name>A0A7J3M2X4_ARCFL</name>
<feature type="binding site" evidence="4">
    <location>
        <position position="140"/>
    </location>
    <ligand>
        <name>Zn(2+)</name>
        <dbReference type="ChEBI" id="CHEBI:29105"/>
        <label>2</label>
    </ligand>
</feature>
<dbReference type="GO" id="GO:0006145">
    <property type="term" value="P:purine nucleobase catabolic process"/>
    <property type="evidence" value="ECO:0007669"/>
    <property type="project" value="TreeGrafter"/>
</dbReference>
<dbReference type="GO" id="GO:0008270">
    <property type="term" value="F:zinc ion binding"/>
    <property type="evidence" value="ECO:0007669"/>
    <property type="project" value="UniProtKB-UniRule"/>
</dbReference>
<feature type="binding site" evidence="4">
    <location>
        <position position="50"/>
    </location>
    <ligand>
        <name>Zn(2+)</name>
        <dbReference type="ChEBI" id="CHEBI:29105"/>
        <label>1</label>
    </ligand>
</feature>
<feature type="binding site" evidence="4">
    <location>
        <position position="169"/>
    </location>
    <ligand>
        <name>Zn(2+)</name>
        <dbReference type="ChEBI" id="CHEBI:29105"/>
        <label>2</label>
    </ligand>
</feature>
<evidence type="ECO:0000259" key="5">
    <source>
        <dbReference type="Pfam" id="PF01979"/>
    </source>
</evidence>
<dbReference type="PANTHER" id="PTHR43668:SF2">
    <property type="entry name" value="ALLANTOINASE"/>
    <property type="match status" value="1"/>
</dbReference>
<keyword evidence="1 4" id="KW-0479">Metal-binding</keyword>
<comment type="cofactor">
    <cofactor evidence="4">
        <name>Zn(2+)</name>
        <dbReference type="ChEBI" id="CHEBI:29105"/>
    </cofactor>
    <text evidence="4">Binds 2 Zn(2+) ions per subunit.</text>
</comment>
<feature type="binding site" evidence="4">
    <location>
        <position position="48"/>
    </location>
    <ligand>
        <name>Zn(2+)</name>
        <dbReference type="ChEBI" id="CHEBI:29105"/>
        <label>1</label>
    </ligand>
</feature>
<dbReference type="SUPFAM" id="SSF51556">
    <property type="entry name" value="Metallo-dependent hydrolases"/>
    <property type="match status" value="1"/>
</dbReference>
<evidence type="ECO:0000256" key="2">
    <source>
        <dbReference type="ARBA" id="ARBA00022801"/>
    </source>
</evidence>
<feature type="binding site" evidence="4">
    <location>
        <position position="208"/>
    </location>
    <ligand>
        <name>Zn(2+)</name>
        <dbReference type="ChEBI" id="CHEBI:29105"/>
        <label>2</label>
    </ligand>
</feature>
<feature type="binding site" evidence="4">
    <location>
        <position position="278"/>
    </location>
    <ligand>
        <name>substrate</name>
    </ligand>
</feature>
<dbReference type="NCBIfam" id="TIGR00857">
    <property type="entry name" value="pyrC_multi"/>
    <property type="match status" value="1"/>
</dbReference>